<dbReference type="RefSeq" id="WP_378061374.1">
    <property type="nucleotide sequence ID" value="NZ_JBHSIS010000024.1"/>
</dbReference>
<evidence type="ECO:0000313" key="2">
    <source>
        <dbReference type="EMBL" id="MFC4858726.1"/>
    </source>
</evidence>
<reference evidence="3" key="1">
    <citation type="journal article" date="2019" name="Int. J. Syst. Evol. Microbiol.">
        <title>The Global Catalogue of Microorganisms (GCM) 10K type strain sequencing project: providing services to taxonomists for standard genome sequencing and annotation.</title>
        <authorList>
            <consortium name="The Broad Institute Genomics Platform"/>
            <consortium name="The Broad Institute Genome Sequencing Center for Infectious Disease"/>
            <person name="Wu L."/>
            <person name="Ma J."/>
        </authorList>
    </citation>
    <scope>NUCLEOTIDE SEQUENCE [LARGE SCALE GENOMIC DNA]</scope>
    <source>
        <strain evidence="3">ZS-22-S1</strain>
    </source>
</reference>
<evidence type="ECO:0000259" key="1">
    <source>
        <dbReference type="Pfam" id="PF03551"/>
    </source>
</evidence>
<proteinExistence type="predicted"/>
<sequence length="200" mass="22917">MARSTHRRSPLALVLLSLLAEGPMHPYRMHEVIKERGKDRVANVAQRNSVYQSIDRLQRAGLITVLETTRDERRPERTVYAITPDGWYTLRDWTADMLSNPARDYPEFPAALASLMVLRPEDAMARLAQRSADLRASLAEDRKAMAAVPDLPRLFLLDEEYSIAVREAEQRWVDGVLDALRSGELTWSEEWIRKVADKFA</sequence>
<evidence type="ECO:0000313" key="3">
    <source>
        <dbReference type="Proteomes" id="UP001595859"/>
    </source>
</evidence>
<name>A0ABV9SDD6_9PSEU</name>
<dbReference type="InterPro" id="IPR036390">
    <property type="entry name" value="WH_DNA-bd_sf"/>
</dbReference>
<dbReference type="PANTHER" id="PTHR43252">
    <property type="entry name" value="TRANSCRIPTIONAL REGULATOR YQJI"/>
    <property type="match status" value="1"/>
</dbReference>
<dbReference type="SUPFAM" id="SSF46785">
    <property type="entry name" value="Winged helix' DNA-binding domain"/>
    <property type="match status" value="1"/>
</dbReference>
<feature type="domain" description="Transcription regulator PadR N-terminal" evidence="1">
    <location>
        <begin position="15"/>
        <end position="90"/>
    </location>
</feature>
<comment type="caution">
    <text evidence="2">The sequence shown here is derived from an EMBL/GenBank/DDBJ whole genome shotgun (WGS) entry which is preliminary data.</text>
</comment>
<dbReference type="EMBL" id="JBHSIS010000024">
    <property type="protein sequence ID" value="MFC4858726.1"/>
    <property type="molecule type" value="Genomic_DNA"/>
</dbReference>
<dbReference type="InterPro" id="IPR036388">
    <property type="entry name" value="WH-like_DNA-bd_sf"/>
</dbReference>
<dbReference type="InterPro" id="IPR005149">
    <property type="entry name" value="Tscrpt_reg_PadR_N"/>
</dbReference>
<protein>
    <submittedName>
        <fullName evidence="2">PadR family transcriptional regulator</fullName>
    </submittedName>
</protein>
<dbReference type="Gene3D" id="1.10.10.10">
    <property type="entry name" value="Winged helix-like DNA-binding domain superfamily/Winged helix DNA-binding domain"/>
    <property type="match status" value="1"/>
</dbReference>
<organism evidence="2 3">
    <name type="scientific">Actinophytocola glycyrrhizae</name>
    <dbReference type="NCBI Taxonomy" id="2044873"/>
    <lineage>
        <taxon>Bacteria</taxon>
        <taxon>Bacillati</taxon>
        <taxon>Actinomycetota</taxon>
        <taxon>Actinomycetes</taxon>
        <taxon>Pseudonocardiales</taxon>
        <taxon>Pseudonocardiaceae</taxon>
    </lineage>
</organism>
<dbReference type="Proteomes" id="UP001595859">
    <property type="component" value="Unassembled WGS sequence"/>
</dbReference>
<dbReference type="PANTHER" id="PTHR43252:SF2">
    <property type="entry name" value="TRANSCRIPTION REGULATOR, PADR-LIKE FAMILY"/>
    <property type="match status" value="1"/>
</dbReference>
<gene>
    <name evidence="2" type="ORF">ACFPCV_34965</name>
</gene>
<accession>A0ABV9SDD6</accession>
<dbReference type="Pfam" id="PF03551">
    <property type="entry name" value="PadR"/>
    <property type="match status" value="1"/>
</dbReference>
<keyword evidence="3" id="KW-1185">Reference proteome</keyword>